<keyword evidence="1" id="KW-0812">Transmembrane</keyword>
<gene>
    <name evidence="2" type="ORF">UFOPK3547_01581</name>
</gene>
<keyword evidence="1" id="KW-0472">Membrane</keyword>
<accession>A0A6J6A0U1</accession>
<name>A0A6J6A0U1_9ZZZZ</name>
<proteinExistence type="predicted"/>
<organism evidence="2">
    <name type="scientific">freshwater metagenome</name>
    <dbReference type="NCBI Taxonomy" id="449393"/>
    <lineage>
        <taxon>unclassified sequences</taxon>
        <taxon>metagenomes</taxon>
        <taxon>ecological metagenomes</taxon>
    </lineage>
</organism>
<dbReference type="EMBL" id="CAESAN010000175">
    <property type="protein sequence ID" value="CAB4347106.1"/>
    <property type="molecule type" value="Genomic_DNA"/>
</dbReference>
<keyword evidence="1" id="KW-1133">Transmembrane helix</keyword>
<feature type="transmembrane region" description="Helical" evidence="1">
    <location>
        <begin position="12"/>
        <end position="30"/>
    </location>
</feature>
<reference evidence="2" key="1">
    <citation type="submission" date="2020-05" db="EMBL/GenBank/DDBJ databases">
        <authorList>
            <person name="Chiriac C."/>
            <person name="Salcher M."/>
            <person name="Ghai R."/>
            <person name="Kavagutti S V."/>
        </authorList>
    </citation>
    <scope>NUCLEOTIDE SEQUENCE</scope>
</reference>
<dbReference type="AlphaFoldDB" id="A0A6J6A0U1"/>
<sequence>MILVSALGLLWQLPPIIFAVAVLVALFAVIREHRGALGRREPESRDRN</sequence>
<evidence type="ECO:0000313" key="2">
    <source>
        <dbReference type="EMBL" id="CAB4347106.1"/>
    </source>
</evidence>
<protein>
    <submittedName>
        <fullName evidence="2">Unannotated protein</fullName>
    </submittedName>
</protein>
<evidence type="ECO:0000256" key="1">
    <source>
        <dbReference type="SAM" id="Phobius"/>
    </source>
</evidence>